<feature type="domain" description="SPFH" evidence="2">
    <location>
        <begin position="50"/>
        <end position="265"/>
    </location>
</feature>
<proteinExistence type="predicted"/>
<feature type="region of interest" description="Disordered" evidence="1">
    <location>
        <begin position="339"/>
        <end position="386"/>
    </location>
</feature>
<gene>
    <name evidence="3" type="ORF">C7U56_12175</name>
</gene>
<evidence type="ECO:0000256" key="1">
    <source>
        <dbReference type="SAM" id="MobiDB-lite"/>
    </source>
</evidence>
<dbReference type="InterPro" id="IPR033880">
    <property type="entry name" value="SPFH_YdjI"/>
</dbReference>
<name>A0A2T3FMM9_9CLOT</name>
<dbReference type="RefSeq" id="WP_107001435.1">
    <property type="nucleotide sequence ID" value="NZ_PYLO01000004.1"/>
</dbReference>
<dbReference type="AlphaFoldDB" id="A0A2T3FMM9"/>
<dbReference type="Proteomes" id="UP000241048">
    <property type="component" value="Unassembled WGS sequence"/>
</dbReference>
<reference evidence="3 4" key="1">
    <citation type="submission" date="2018-03" db="EMBL/GenBank/DDBJ databases">
        <title>Lachnoclostridium SNUG30386 gen.nov., sp.nov., isolated from human faeces.</title>
        <authorList>
            <person name="Seo B."/>
            <person name="Jeon K."/>
            <person name="Ko G."/>
        </authorList>
    </citation>
    <scope>NUCLEOTIDE SEQUENCE [LARGE SCALE GENOMIC DNA]</scope>
    <source>
        <strain evidence="3 4">SNUG30386</strain>
    </source>
</reference>
<evidence type="ECO:0000313" key="3">
    <source>
        <dbReference type="EMBL" id="PST36535.1"/>
    </source>
</evidence>
<protein>
    <submittedName>
        <fullName evidence="3">Virion core protein</fullName>
    </submittedName>
</protein>
<keyword evidence="4" id="KW-1185">Reference proteome</keyword>
<dbReference type="PANTHER" id="PTHR37826:SF2">
    <property type="entry name" value="ZINC-RIBBON DOMAIN-CONTAINING PROTEIN"/>
    <property type="match status" value="1"/>
</dbReference>
<dbReference type="InterPro" id="IPR036013">
    <property type="entry name" value="Band_7/SPFH_dom_sf"/>
</dbReference>
<dbReference type="CDD" id="cd03408">
    <property type="entry name" value="SPFH_like_u1"/>
    <property type="match status" value="1"/>
</dbReference>
<comment type="caution">
    <text evidence="3">The sequence shown here is derived from an EMBL/GenBank/DDBJ whole genome shotgun (WGS) entry which is preliminary data.</text>
</comment>
<organism evidence="3 4">
    <name type="scientific">Clostridium fessum</name>
    <dbReference type="NCBI Taxonomy" id="2126740"/>
    <lineage>
        <taxon>Bacteria</taxon>
        <taxon>Bacillati</taxon>
        <taxon>Bacillota</taxon>
        <taxon>Clostridia</taxon>
        <taxon>Eubacteriales</taxon>
        <taxon>Clostridiaceae</taxon>
        <taxon>Clostridium</taxon>
    </lineage>
</organism>
<dbReference type="EMBL" id="PYLO01000004">
    <property type="protein sequence ID" value="PST36535.1"/>
    <property type="molecule type" value="Genomic_DNA"/>
</dbReference>
<dbReference type="SUPFAM" id="SSF117892">
    <property type="entry name" value="Band 7/SPFH domain"/>
    <property type="match status" value="1"/>
</dbReference>
<evidence type="ECO:0000259" key="2">
    <source>
        <dbReference type="Pfam" id="PF13421"/>
    </source>
</evidence>
<dbReference type="Pfam" id="PF13421">
    <property type="entry name" value="Band_7_1"/>
    <property type="match status" value="1"/>
</dbReference>
<evidence type="ECO:0000313" key="4">
    <source>
        <dbReference type="Proteomes" id="UP000241048"/>
    </source>
</evidence>
<accession>A0A2T3FMM9</accession>
<sequence>MGIIRAAAHAVGGGLADQWLEVIEPENMGEQTVFSAGVQTRRGENRKRTPETVSNGSVIHVYPNQFMMLVDGGKVVDYTAEEGYYTVQNSSLPSLFNGQFGDALKESFNRVRYGGQTPYAQKVYYINLQEIKGIKFGTRTPINYFDLFYNSELFLRAHGTYSIKITDPLKFYAEAIPKNQDQVEIDSINEQYLAEFLEALQTSINQMSADGVRISFVASKGRELGRYMAETLDEEWNRLRGMEIQSVGIASISYDEESQKLINMRNQGAMLGDPSVREGYVQGAMARGFEAAGSNGSGAMAGFMGMGAGMNFGGGFMGAASASNLQQMQMQQAARQGYAAPQGGYAPGQANGAPQGGYAQQPRQMNAAPQGGYAQPAGQNAAPQGSAAAPAESWICECGNVNHGKFCSECGKPRPAGPWTCSCGTVNTGKFCSECGKPRS</sequence>
<dbReference type="PANTHER" id="PTHR37826">
    <property type="entry name" value="FLOTILLIN BAND_7_5 DOMAIN PROTEIN"/>
    <property type="match status" value="1"/>
</dbReference>